<reference evidence="4" key="1">
    <citation type="submission" date="2022-12" db="EMBL/GenBank/DDBJ databases">
        <title>Paracoccus sp. EF6 isolated from a lake water.</title>
        <authorList>
            <person name="Liu H."/>
        </authorList>
    </citation>
    <scope>NUCLEOTIDE SEQUENCE</scope>
    <source>
        <strain evidence="4">EF6</strain>
    </source>
</reference>
<evidence type="ECO:0000256" key="2">
    <source>
        <dbReference type="RuleBase" id="RU004328"/>
    </source>
</evidence>
<dbReference type="PROSITE" id="PS00531">
    <property type="entry name" value="RNASE_T2_2"/>
    <property type="match status" value="1"/>
</dbReference>
<organism evidence="4 5">
    <name type="scientific">Paracoccus benzoatiresistens</name>
    <dbReference type="NCBI Taxonomy" id="2997341"/>
    <lineage>
        <taxon>Bacteria</taxon>
        <taxon>Pseudomonadati</taxon>
        <taxon>Pseudomonadota</taxon>
        <taxon>Alphaproteobacteria</taxon>
        <taxon>Rhodobacterales</taxon>
        <taxon>Paracoccaceae</taxon>
        <taxon>Paracoccus</taxon>
    </lineage>
</organism>
<dbReference type="InterPro" id="IPR001568">
    <property type="entry name" value="RNase_T2-like"/>
</dbReference>
<dbReference type="PANTHER" id="PTHR11240">
    <property type="entry name" value="RIBONUCLEASE T2"/>
    <property type="match status" value="1"/>
</dbReference>
<accession>A0ABT4J0L9</accession>
<protein>
    <submittedName>
        <fullName evidence="4">Ribonuclease T2</fullName>
    </submittedName>
</protein>
<comment type="caution">
    <text evidence="4">The sequence shown here is derived from an EMBL/GenBank/DDBJ whole genome shotgun (WGS) entry which is preliminary data.</text>
</comment>
<dbReference type="CDD" id="cd01062">
    <property type="entry name" value="RNase_T2_prok"/>
    <property type="match status" value="1"/>
</dbReference>
<evidence type="ECO:0000256" key="3">
    <source>
        <dbReference type="SAM" id="SignalP"/>
    </source>
</evidence>
<sequence length="226" mass="24508">MRAVDARRLAGHGAAMKAALLTPLLAALWSAPAPAGGVAGDFDYYVLSLSWQPAWCRTTGDGRDAPECDGGGGRDFVVHGLWPQHERGWPDHCDTDERDPSRRQTQAMADLMAPGLALYQWRKHGRCSGLSAAGYYAATRKAAERIAIPAAFDDLDRDLALVPAVVEEAFIEANPDLAPDGVTVTCKAEALAEVRICLTRDLEPRACAPDARRDCARPQVLMERTR</sequence>
<name>A0ABT4J0L9_9RHOB</name>
<dbReference type="InterPro" id="IPR039378">
    <property type="entry name" value="RNase_T2_prok"/>
</dbReference>
<dbReference type="SUPFAM" id="SSF55895">
    <property type="entry name" value="Ribonuclease Rh-like"/>
    <property type="match status" value="1"/>
</dbReference>
<keyword evidence="5" id="KW-1185">Reference proteome</keyword>
<evidence type="ECO:0000313" key="4">
    <source>
        <dbReference type="EMBL" id="MCZ0960177.1"/>
    </source>
</evidence>
<dbReference type="InterPro" id="IPR036430">
    <property type="entry name" value="RNase_T2-like_sf"/>
</dbReference>
<evidence type="ECO:0000313" key="5">
    <source>
        <dbReference type="Proteomes" id="UP001149822"/>
    </source>
</evidence>
<dbReference type="Proteomes" id="UP001149822">
    <property type="component" value="Unassembled WGS sequence"/>
</dbReference>
<dbReference type="PROSITE" id="PS00530">
    <property type="entry name" value="RNASE_T2_1"/>
    <property type="match status" value="1"/>
</dbReference>
<feature type="chain" id="PRO_5047019439" evidence="3">
    <location>
        <begin position="36"/>
        <end position="226"/>
    </location>
</feature>
<comment type="similarity">
    <text evidence="1 2">Belongs to the RNase T2 family.</text>
</comment>
<proteinExistence type="inferred from homology"/>
<gene>
    <name evidence="4" type="ORF">OU682_00920</name>
</gene>
<evidence type="ECO:0000256" key="1">
    <source>
        <dbReference type="ARBA" id="ARBA00007469"/>
    </source>
</evidence>
<dbReference type="PANTHER" id="PTHR11240:SF22">
    <property type="entry name" value="RIBONUCLEASE T2"/>
    <property type="match status" value="1"/>
</dbReference>
<dbReference type="Gene3D" id="3.90.730.10">
    <property type="entry name" value="Ribonuclease T2-like"/>
    <property type="match status" value="1"/>
</dbReference>
<keyword evidence="3" id="KW-0732">Signal</keyword>
<dbReference type="Pfam" id="PF00445">
    <property type="entry name" value="Ribonuclease_T2"/>
    <property type="match status" value="1"/>
</dbReference>
<dbReference type="EMBL" id="JAPTYD010000001">
    <property type="protein sequence ID" value="MCZ0960177.1"/>
    <property type="molecule type" value="Genomic_DNA"/>
</dbReference>
<feature type="signal peptide" evidence="3">
    <location>
        <begin position="1"/>
        <end position="35"/>
    </location>
</feature>
<dbReference type="InterPro" id="IPR018188">
    <property type="entry name" value="RNase_T2_His_AS_1"/>
</dbReference>
<dbReference type="InterPro" id="IPR033130">
    <property type="entry name" value="RNase_T2_His_AS_2"/>
</dbReference>